<protein>
    <submittedName>
        <fullName evidence="1">Cupin</fullName>
    </submittedName>
</protein>
<gene>
    <name evidence="1" type="ORF">H3Z74_23040</name>
</gene>
<name>A0A7H0LIH5_9SPHN</name>
<accession>A0A7H0LIH5</accession>
<keyword evidence="2" id="KW-1185">Reference proteome</keyword>
<proteinExistence type="predicted"/>
<evidence type="ECO:0000313" key="2">
    <source>
        <dbReference type="Proteomes" id="UP000516148"/>
    </source>
</evidence>
<dbReference type="Proteomes" id="UP000516148">
    <property type="component" value="Chromosome"/>
</dbReference>
<dbReference type="EMBL" id="CP061038">
    <property type="protein sequence ID" value="QNQ09478.1"/>
    <property type="molecule type" value="Genomic_DNA"/>
</dbReference>
<sequence length="105" mass="11856">MPTIVNDVIDFRPDRAWGARDLMEIDGVTVRLHWTDQPYKWHTNDGAEAFVVLSGQVDMFYRLDGEEHCVRLSPTDMFLAEVGDEHVAHPVGAAHILVVERKGSV</sequence>
<dbReference type="KEGG" id="spap:H3Z74_23040"/>
<dbReference type="RefSeq" id="WP_187761790.1">
    <property type="nucleotide sequence ID" value="NZ_CP061038.1"/>
</dbReference>
<dbReference type="AlphaFoldDB" id="A0A7H0LIH5"/>
<dbReference type="Gene3D" id="2.60.120.10">
    <property type="entry name" value="Jelly Rolls"/>
    <property type="match status" value="1"/>
</dbReference>
<reference evidence="1 2" key="1">
    <citation type="submission" date="2020-09" db="EMBL/GenBank/DDBJ databases">
        <title>Sphingomonas sp., a new species isolated from pork steak.</title>
        <authorList>
            <person name="Heidler von Heilborn D."/>
        </authorList>
    </citation>
    <scope>NUCLEOTIDE SEQUENCE [LARGE SCALE GENOMIC DNA]</scope>
    <source>
        <strain evidence="2">S8-3T</strain>
    </source>
</reference>
<dbReference type="InterPro" id="IPR014710">
    <property type="entry name" value="RmlC-like_jellyroll"/>
</dbReference>
<organism evidence="1 2">
    <name type="scientific">Sphingomonas alpina</name>
    <dbReference type="NCBI Taxonomy" id="653931"/>
    <lineage>
        <taxon>Bacteria</taxon>
        <taxon>Pseudomonadati</taxon>
        <taxon>Pseudomonadota</taxon>
        <taxon>Alphaproteobacteria</taxon>
        <taxon>Sphingomonadales</taxon>
        <taxon>Sphingomonadaceae</taxon>
        <taxon>Sphingomonas</taxon>
    </lineage>
</organism>
<dbReference type="SUPFAM" id="SSF51182">
    <property type="entry name" value="RmlC-like cupins"/>
    <property type="match status" value="1"/>
</dbReference>
<evidence type="ECO:0000313" key="1">
    <source>
        <dbReference type="EMBL" id="QNQ09478.1"/>
    </source>
</evidence>
<dbReference type="InterPro" id="IPR011051">
    <property type="entry name" value="RmlC_Cupin_sf"/>
</dbReference>